<feature type="region of interest" description="Disordered" evidence="3">
    <location>
        <begin position="289"/>
        <end position="308"/>
    </location>
</feature>
<dbReference type="SUPFAM" id="SSF52799">
    <property type="entry name" value="(Phosphotyrosine protein) phosphatases II"/>
    <property type="match status" value="1"/>
</dbReference>
<dbReference type="FunFam" id="3.40.250.10:FF:000051">
    <property type="entry name" value="Protein tyrosine phosphatase (Pyp1), putative"/>
    <property type="match status" value="1"/>
</dbReference>
<dbReference type="InterPro" id="IPR001763">
    <property type="entry name" value="Rhodanese-like_dom"/>
</dbReference>
<dbReference type="InterPro" id="IPR016130">
    <property type="entry name" value="Tyr_Pase_AS"/>
</dbReference>
<evidence type="ECO:0000256" key="3">
    <source>
        <dbReference type="SAM" id="MobiDB-lite"/>
    </source>
</evidence>
<organism evidence="7 8">
    <name type="scientific">Cercophora scortea</name>
    <dbReference type="NCBI Taxonomy" id="314031"/>
    <lineage>
        <taxon>Eukaryota</taxon>
        <taxon>Fungi</taxon>
        <taxon>Dikarya</taxon>
        <taxon>Ascomycota</taxon>
        <taxon>Pezizomycotina</taxon>
        <taxon>Sordariomycetes</taxon>
        <taxon>Sordariomycetidae</taxon>
        <taxon>Sordariales</taxon>
        <taxon>Lasiosphaeriaceae</taxon>
        <taxon>Cercophora</taxon>
    </lineage>
</organism>
<dbReference type="Gene3D" id="3.40.250.10">
    <property type="entry name" value="Rhodanese-like domain"/>
    <property type="match status" value="1"/>
</dbReference>
<feature type="region of interest" description="Disordered" evidence="3">
    <location>
        <begin position="164"/>
        <end position="262"/>
    </location>
</feature>
<proteinExistence type="inferred from homology"/>
<dbReference type="PROSITE" id="PS00383">
    <property type="entry name" value="TYR_PHOSPHATASE_1"/>
    <property type="match status" value="1"/>
</dbReference>
<dbReference type="GO" id="GO:0004725">
    <property type="term" value="F:protein tyrosine phosphatase activity"/>
    <property type="evidence" value="ECO:0007669"/>
    <property type="project" value="UniProtKB-EC"/>
</dbReference>
<dbReference type="PROSITE" id="PS50055">
    <property type="entry name" value="TYR_PHOSPHATASE_PTP"/>
    <property type="match status" value="1"/>
</dbReference>
<dbReference type="PROSITE" id="PS50056">
    <property type="entry name" value="TYR_PHOSPHATASE_2"/>
    <property type="match status" value="1"/>
</dbReference>
<dbReference type="Proteomes" id="UP001286456">
    <property type="component" value="Unassembled WGS sequence"/>
</dbReference>
<dbReference type="PANTHER" id="PTHR19134:SF561">
    <property type="entry name" value="PROTEIN TYROSINE PHOSPHATASE 36E, ISOFORM A"/>
    <property type="match status" value="1"/>
</dbReference>
<evidence type="ECO:0000313" key="7">
    <source>
        <dbReference type="EMBL" id="KAK3321332.1"/>
    </source>
</evidence>
<feature type="compositionally biased region" description="Low complexity" evidence="3">
    <location>
        <begin position="30"/>
        <end position="41"/>
    </location>
</feature>
<dbReference type="EC" id="3.1.3.48" evidence="2"/>
<evidence type="ECO:0000313" key="8">
    <source>
        <dbReference type="Proteomes" id="UP001286456"/>
    </source>
</evidence>
<feature type="region of interest" description="Disordered" evidence="3">
    <location>
        <begin position="698"/>
        <end position="767"/>
    </location>
</feature>
<evidence type="ECO:0000256" key="1">
    <source>
        <dbReference type="ARBA" id="ARBA00009649"/>
    </source>
</evidence>
<dbReference type="PANTHER" id="PTHR19134">
    <property type="entry name" value="RECEPTOR-TYPE TYROSINE-PROTEIN PHOSPHATASE"/>
    <property type="match status" value="1"/>
</dbReference>
<feature type="domain" description="Rhodanese" evidence="6">
    <location>
        <begin position="338"/>
        <end position="454"/>
    </location>
</feature>
<dbReference type="InterPro" id="IPR036873">
    <property type="entry name" value="Rhodanese-like_dom_sf"/>
</dbReference>
<evidence type="ECO:0000259" key="5">
    <source>
        <dbReference type="PROSITE" id="PS50056"/>
    </source>
</evidence>
<feature type="compositionally biased region" description="Polar residues" evidence="3">
    <location>
        <begin position="1"/>
        <end position="29"/>
    </location>
</feature>
<feature type="compositionally biased region" description="Polar residues" evidence="3">
    <location>
        <begin position="702"/>
        <end position="735"/>
    </location>
</feature>
<dbReference type="SMART" id="SM00450">
    <property type="entry name" value="RHOD"/>
    <property type="match status" value="1"/>
</dbReference>
<keyword evidence="8" id="KW-1185">Reference proteome</keyword>
<sequence>MQVGTERTTYYTMKTSGGQLPGVAQTQTHSRSNSQSFFNSRPTGTPMSSPRAPYSVGQSHPPKLSPGLTRSSAAAVHDIRTPSPNYFGLSVEPSADPRDSSIMPGENWSSPSSSVRSFAAAIPIMQMPLDANPEFEAFRKQVDANRGKAGFSLSTHQFSLASPTAHPPLALTSTPSALQRPRLPRWHTLGGSTSEVPSVRLTGSDGGNSEPKHTPQTSAGARPNSLHDSAYVSADSKRNSEASLNPPFLLNTGRHESPAQMQSPFAAPAPEWVRSDFSLSRVDDRHPRLSLVQGRPDPPSPGPVIPQQRADTVPLKLEPGMPIMINPPQLKDLIENSRDADVLLLDLRVSPQFAQSRIKGALNLCIPTTLLKRATFNLTKLQQTFQADEDQQKFANWRSASHLVVYDAFSSEKRDAVSSMNMIKKFTNEGFNGTVNILRGGFNAFAQAFPYLIDRTVSGSSANLSLGPGAASNGGARPVIAPVIGGVLLPQSSSLPNAFFTNIRQNQDLVDGVGQMDVAVPEGLDRSTLPRWLREAAESSDRGKKVSDKFLSIELAEQSRMRDAYSVFTPGKSSVEQVKVQLSGIEKGGKNRYKDILPFEHARVKLQGRDESCDYVNASHIKASRSQKRYIASQGPLPATFEDFWSVIWDQDVRVIVMLTAEAEGGQLKCHPYWKGRDFGPIRLRVLSEKKVSLDIDKHRSSSNIPSTQTGPVSDVSVPSTGSAQGSFSWNTSQAEVGRRRANTTTSLEAGAPTPAQPGQQQAGGAAETPYVIIRKFALNHAAHPFLPIREVTQLHYPSWPDFGAPAQPSHLLALVELANVMQRASLPMDVPGPSLHRGSDGVVDEPTNPFSQPPRRKSSGVGLSWHDAPESSENARPMLVHCSAGCGRTGTFCTVDSVIDMLKRQCLRSVKKANKRINDRDRRTALLMDDPVRNKRQALGRDSDGDTAMGEQGDNVDPLAAFEKAFFALPPESASQSGDESSVTSDENGIDTSWLDDDSIDLIARTVEDFRTQRLSMVQSLRQFSLCYETVIEWVWRLQERGSGAGGKGRGRSGSLAL</sequence>
<dbReference type="PROSITE" id="PS50206">
    <property type="entry name" value="RHODANESE_3"/>
    <property type="match status" value="1"/>
</dbReference>
<dbReference type="Gene3D" id="3.90.190.10">
    <property type="entry name" value="Protein tyrosine phosphatase superfamily"/>
    <property type="match status" value="1"/>
</dbReference>
<dbReference type="PRINTS" id="PR00700">
    <property type="entry name" value="PRTYPHPHTASE"/>
</dbReference>
<name>A0AAE0M6P6_9PEZI</name>
<feature type="compositionally biased region" description="Low complexity" evidence="3">
    <location>
        <begin position="749"/>
        <end position="767"/>
    </location>
</feature>
<dbReference type="InterPro" id="IPR050348">
    <property type="entry name" value="Protein-Tyr_Phosphatase"/>
</dbReference>
<dbReference type="Pfam" id="PF00581">
    <property type="entry name" value="Rhodanese"/>
    <property type="match status" value="1"/>
</dbReference>
<dbReference type="AlphaFoldDB" id="A0AAE0M6P6"/>
<feature type="region of interest" description="Disordered" evidence="3">
    <location>
        <begin position="837"/>
        <end position="873"/>
    </location>
</feature>
<evidence type="ECO:0000259" key="6">
    <source>
        <dbReference type="PROSITE" id="PS50206"/>
    </source>
</evidence>
<feature type="region of interest" description="Disordered" evidence="3">
    <location>
        <begin position="1"/>
        <end position="69"/>
    </location>
</feature>
<feature type="domain" description="Tyrosine-protein phosphatase" evidence="4">
    <location>
        <begin position="590"/>
        <end position="1035"/>
    </location>
</feature>
<dbReference type="InterPro" id="IPR003595">
    <property type="entry name" value="Tyr_Pase_cat"/>
</dbReference>
<dbReference type="Pfam" id="PF00102">
    <property type="entry name" value="Y_phosphatase"/>
    <property type="match status" value="3"/>
</dbReference>
<dbReference type="SUPFAM" id="SSF52821">
    <property type="entry name" value="Rhodanese/Cell cycle control phosphatase"/>
    <property type="match status" value="1"/>
</dbReference>
<dbReference type="InterPro" id="IPR000387">
    <property type="entry name" value="Tyr_Pase_dom"/>
</dbReference>
<dbReference type="InterPro" id="IPR000242">
    <property type="entry name" value="PTP_cat"/>
</dbReference>
<gene>
    <name evidence="7" type="ORF">B0T19DRAFT_263819</name>
</gene>
<comment type="similarity">
    <text evidence="1">Belongs to the protein-tyrosine phosphatase family. Non-receptor class subfamily.</text>
</comment>
<evidence type="ECO:0000259" key="4">
    <source>
        <dbReference type="PROSITE" id="PS50055"/>
    </source>
</evidence>
<dbReference type="SMART" id="SM00194">
    <property type="entry name" value="PTPc"/>
    <property type="match status" value="1"/>
</dbReference>
<reference evidence="7" key="1">
    <citation type="journal article" date="2023" name="Mol. Phylogenet. Evol.">
        <title>Genome-scale phylogeny and comparative genomics of the fungal order Sordariales.</title>
        <authorList>
            <person name="Hensen N."/>
            <person name="Bonometti L."/>
            <person name="Westerberg I."/>
            <person name="Brannstrom I.O."/>
            <person name="Guillou S."/>
            <person name="Cros-Aarteil S."/>
            <person name="Calhoun S."/>
            <person name="Haridas S."/>
            <person name="Kuo A."/>
            <person name="Mondo S."/>
            <person name="Pangilinan J."/>
            <person name="Riley R."/>
            <person name="LaButti K."/>
            <person name="Andreopoulos B."/>
            <person name="Lipzen A."/>
            <person name="Chen C."/>
            <person name="Yan M."/>
            <person name="Daum C."/>
            <person name="Ng V."/>
            <person name="Clum A."/>
            <person name="Steindorff A."/>
            <person name="Ohm R.A."/>
            <person name="Martin F."/>
            <person name="Silar P."/>
            <person name="Natvig D.O."/>
            <person name="Lalanne C."/>
            <person name="Gautier V."/>
            <person name="Ament-Velasquez S.L."/>
            <person name="Kruys A."/>
            <person name="Hutchinson M.I."/>
            <person name="Powell A.J."/>
            <person name="Barry K."/>
            <person name="Miller A.N."/>
            <person name="Grigoriev I.V."/>
            <person name="Debuchy R."/>
            <person name="Gladieux P."/>
            <person name="Hiltunen Thoren M."/>
            <person name="Johannesson H."/>
        </authorList>
    </citation>
    <scope>NUCLEOTIDE SEQUENCE</scope>
    <source>
        <strain evidence="7">SMH4131-1</strain>
    </source>
</reference>
<feature type="domain" description="Tyrosine specific protein phosphatases" evidence="5">
    <location>
        <begin position="871"/>
        <end position="935"/>
    </location>
</feature>
<reference evidence="7" key="2">
    <citation type="submission" date="2023-06" db="EMBL/GenBank/DDBJ databases">
        <authorList>
            <consortium name="Lawrence Berkeley National Laboratory"/>
            <person name="Haridas S."/>
            <person name="Hensen N."/>
            <person name="Bonometti L."/>
            <person name="Westerberg I."/>
            <person name="Brannstrom I.O."/>
            <person name="Guillou S."/>
            <person name="Cros-Aarteil S."/>
            <person name="Calhoun S."/>
            <person name="Kuo A."/>
            <person name="Mondo S."/>
            <person name="Pangilinan J."/>
            <person name="Riley R."/>
            <person name="Labutti K."/>
            <person name="Andreopoulos B."/>
            <person name="Lipzen A."/>
            <person name="Chen C."/>
            <person name="Yanf M."/>
            <person name="Daum C."/>
            <person name="Ng V."/>
            <person name="Clum A."/>
            <person name="Steindorff A."/>
            <person name="Ohm R."/>
            <person name="Martin F."/>
            <person name="Silar P."/>
            <person name="Natvig D."/>
            <person name="Lalanne C."/>
            <person name="Gautier V."/>
            <person name="Ament-Velasquez S.L."/>
            <person name="Kruys A."/>
            <person name="Hutchinson M.I."/>
            <person name="Powell A.J."/>
            <person name="Barry K."/>
            <person name="Miller A.N."/>
            <person name="Grigoriev I.V."/>
            <person name="Debuchy R."/>
            <person name="Gladieux P."/>
            <person name="Thoren M.H."/>
            <person name="Johannesson H."/>
        </authorList>
    </citation>
    <scope>NUCLEOTIDE SEQUENCE</scope>
    <source>
        <strain evidence="7">SMH4131-1</strain>
    </source>
</reference>
<accession>A0AAE0M6P6</accession>
<dbReference type="SMART" id="SM00404">
    <property type="entry name" value="PTPc_motif"/>
    <property type="match status" value="1"/>
</dbReference>
<evidence type="ECO:0000256" key="2">
    <source>
        <dbReference type="ARBA" id="ARBA00013064"/>
    </source>
</evidence>
<feature type="region of interest" description="Disordered" evidence="3">
    <location>
        <begin position="923"/>
        <end position="955"/>
    </location>
</feature>
<protein>
    <recommendedName>
        <fullName evidence="2">protein-tyrosine-phosphatase</fullName>
        <ecNumber evidence="2">3.1.3.48</ecNumber>
    </recommendedName>
</protein>
<dbReference type="CDD" id="cd01446">
    <property type="entry name" value="DSP_MapKP"/>
    <property type="match status" value="1"/>
</dbReference>
<feature type="region of interest" description="Disordered" evidence="3">
    <location>
        <begin position="87"/>
        <end position="112"/>
    </location>
</feature>
<dbReference type="EMBL" id="JAUEPO010000005">
    <property type="protein sequence ID" value="KAK3321332.1"/>
    <property type="molecule type" value="Genomic_DNA"/>
</dbReference>
<dbReference type="InterPro" id="IPR029021">
    <property type="entry name" value="Prot-tyrosine_phosphatase-like"/>
</dbReference>
<comment type="caution">
    <text evidence="7">The sequence shown here is derived from an EMBL/GenBank/DDBJ whole genome shotgun (WGS) entry which is preliminary data.</text>
</comment>